<dbReference type="SUPFAM" id="SSF57850">
    <property type="entry name" value="RING/U-box"/>
    <property type="match status" value="1"/>
</dbReference>
<dbReference type="GO" id="GO:0046872">
    <property type="term" value="F:metal ion binding"/>
    <property type="evidence" value="ECO:0007669"/>
    <property type="project" value="InterPro"/>
</dbReference>
<dbReference type="AlphaFoldDB" id="A0A2A6BZY2"/>
<dbReference type="InterPro" id="IPR018957">
    <property type="entry name" value="Znf_C3HC4_RING-type"/>
</dbReference>
<dbReference type="Pfam" id="PF00097">
    <property type="entry name" value="zf-C3HC4"/>
    <property type="match status" value="1"/>
</dbReference>
<accession>A0A8R1UKG1</accession>
<dbReference type="PROSITE" id="PS50089">
    <property type="entry name" value="ZF_RING_2"/>
    <property type="match status" value="1"/>
</dbReference>
<dbReference type="EnsemblMetazoa" id="PPA30497.1">
    <property type="protein sequence ID" value="PPA30497.1"/>
    <property type="gene ID" value="WBGene00203365"/>
</dbReference>
<evidence type="ECO:0000313" key="1">
    <source>
        <dbReference type="EnsemblMetazoa" id="PPA30497.1"/>
    </source>
</evidence>
<dbReference type="PROSITE" id="PS00518">
    <property type="entry name" value="ZF_RING_1"/>
    <property type="match status" value="1"/>
</dbReference>
<organism evidence="1 2">
    <name type="scientific">Pristionchus pacificus</name>
    <name type="common">Parasitic nematode worm</name>
    <dbReference type="NCBI Taxonomy" id="54126"/>
    <lineage>
        <taxon>Eukaryota</taxon>
        <taxon>Metazoa</taxon>
        <taxon>Ecdysozoa</taxon>
        <taxon>Nematoda</taxon>
        <taxon>Chromadorea</taxon>
        <taxon>Rhabditida</taxon>
        <taxon>Rhabditina</taxon>
        <taxon>Diplogasteromorpha</taxon>
        <taxon>Diplogasteroidea</taxon>
        <taxon>Neodiplogasteridae</taxon>
        <taxon>Pristionchus</taxon>
    </lineage>
</organism>
<gene>
    <name evidence="1" type="primary">WBGene00203365</name>
</gene>
<dbReference type="Gene3D" id="3.30.40.10">
    <property type="entry name" value="Zinc/RING finger domain, C3HC4 (zinc finger)"/>
    <property type="match status" value="1"/>
</dbReference>
<dbReference type="InterPro" id="IPR017907">
    <property type="entry name" value="Znf_RING_CS"/>
</dbReference>
<protein>
    <submittedName>
        <fullName evidence="1">Zinc finger protein</fullName>
    </submittedName>
</protein>
<dbReference type="InterPro" id="IPR013083">
    <property type="entry name" value="Znf_RING/FYVE/PHD"/>
</dbReference>
<sequence>EDSRECALCNAVPRNRDFLVPCGHILCCVCAKTIAFDAIIHGNSFSCPYCQAYAFRAIDRITLEEDVEPTSKRSQKETTRSREQIERVARLLSMKGQFSNNQRRYCPDKIFTRPDKSMVRVNQPMKQQLRF</sequence>
<reference evidence="2" key="1">
    <citation type="journal article" date="2008" name="Nat. Genet.">
        <title>The Pristionchus pacificus genome provides a unique perspective on nematode lifestyle and parasitism.</title>
        <authorList>
            <person name="Dieterich C."/>
            <person name="Clifton S.W."/>
            <person name="Schuster L.N."/>
            <person name="Chinwalla A."/>
            <person name="Delehaunty K."/>
            <person name="Dinkelacker I."/>
            <person name="Fulton L."/>
            <person name="Fulton R."/>
            <person name="Godfrey J."/>
            <person name="Minx P."/>
            <person name="Mitreva M."/>
            <person name="Roeseler W."/>
            <person name="Tian H."/>
            <person name="Witte H."/>
            <person name="Yang S.P."/>
            <person name="Wilson R.K."/>
            <person name="Sommer R.J."/>
        </authorList>
    </citation>
    <scope>NUCLEOTIDE SEQUENCE [LARGE SCALE GENOMIC DNA]</scope>
    <source>
        <strain evidence="2">PS312</strain>
    </source>
</reference>
<reference evidence="1" key="2">
    <citation type="submission" date="2022-06" db="UniProtKB">
        <authorList>
            <consortium name="EnsemblMetazoa"/>
        </authorList>
    </citation>
    <scope>IDENTIFICATION</scope>
    <source>
        <strain evidence="1">PS312</strain>
    </source>
</reference>
<proteinExistence type="predicted"/>
<dbReference type="Proteomes" id="UP000005239">
    <property type="component" value="Unassembled WGS sequence"/>
</dbReference>
<name>A0A2A6BZY2_PRIPA</name>
<accession>A0A2A6BZY2</accession>
<dbReference type="InterPro" id="IPR001841">
    <property type="entry name" value="Znf_RING"/>
</dbReference>
<keyword evidence="2" id="KW-1185">Reference proteome</keyword>
<evidence type="ECO:0000313" key="2">
    <source>
        <dbReference type="Proteomes" id="UP000005239"/>
    </source>
</evidence>